<dbReference type="PANTHER" id="PTHR42748:SF7">
    <property type="entry name" value="NMRA LIKE REDOX SENSOR 1-RELATED"/>
    <property type="match status" value="1"/>
</dbReference>
<dbReference type="CDD" id="cd05251">
    <property type="entry name" value="NmrA_like_SDR_a"/>
    <property type="match status" value="1"/>
</dbReference>
<keyword evidence="4" id="KW-1185">Reference proteome</keyword>
<dbReference type="Pfam" id="PF05368">
    <property type="entry name" value="NmrA"/>
    <property type="match status" value="1"/>
</dbReference>
<evidence type="ECO:0000313" key="4">
    <source>
        <dbReference type="Proteomes" id="UP001597097"/>
    </source>
</evidence>
<evidence type="ECO:0000259" key="2">
    <source>
        <dbReference type="Pfam" id="PF05368"/>
    </source>
</evidence>
<comment type="caution">
    <text evidence="3">The sequence shown here is derived from an EMBL/GenBank/DDBJ whole genome shotgun (WGS) entry which is preliminary data.</text>
</comment>
<feature type="domain" description="NmrA-like" evidence="2">
    <location>
        <begin position="4"/>
        <end position="265"/>
    </location>
</feature>
<gene>
    <name evidence="3" type="ORF">ACFSJ0_44405</name>
</gene>
<proteinExistence type="predicted"/>
<name>A0ABW4GP42_9ACTN</name>
<dbReference type="EMBL" id="JBHUCM010000043">
    <property type="protein sequence ID" value="MFD1544149.1"/>
    <property type="molecule type" value="Genomic_DNA"/>
</dbReference>
<keyword evidence="1" id="KW-0521">NADP</keyword>
<dbReference type="InterPro" id="IPR008030">
    <property type="entry name" value="NmrA-like"/>
</dbReference>
<sequence length="292" mass="31180">MTQREVLVIGATGQQGGAAARQLLDRGWEVRALVRDAGSPGAASLRAAGATLVTGDLDDPASLRAAMDGAYGVFLVLTMLTGAKVTPEGVAAEERRGTTVAELAEKSGVEHLVYSSISGAGLVSDIPYYDSKARIEERIGSLGLSATVLRPVMFMENFTSLTRPVVDGDELVVNLAVRPETRVRLIAMRDIGAFVAVAFDQPGAFIGRTLEIAGDCLSAQAIAEAFGRAGGLPARFHQVPIEQVRAFDEQVARMFAWLGERDDDEPDFPALRAAHPDLMTLETWLDTTGWKP</sequence>
<dbReference type="Proteomes" id="UP001597097">
    <property type="component" value="Unassembled WGS sequence"/>
</dbReference>
<dbReference type="RefSeq" id="WP_219528332.1">
    <property type="nucleotide sequence ID" value="NZ_JAHKRM010000004.1"/>
</dbReference>
<dbReference type="PANTHER" id="PTHR42748">
    <property type="entry name" value="NITROGEN METABOLITE REPRESSION PROTEIN NMRA FAMILY MEMBER"/>
    <property type="match status" value="1"/>
</dbReference>
<organism evidence="3 4">
    <name type="scientific">Nonomuraea guangzhouensis</name>
    <dbReference type="NCBI Taxonomy" id="1291555"/>
    <lineage>
        <taxon>Bacteria</taxon>
        <taxon>Bacillati</taxon>
        <taxon>Actinomycetota</taxon>
        <taxon>Actinomycetes</taxon>
        <taxon>Streptosporangiales</taxon>
        <taxon>Streptosporangiaceae</taxon>
        <taxon>Nonomuraea</taxon>
    </lineage>
</organism>
<dbReference type="InterPro" id="IPR051164">
    <property type="entry name" value="NmrA-like_oxidored"/>
</dbReference>
<protein>
    <submittedName>
        <fullName evidence="3">NmrA/HSCARG family protein</fullName>
    </submittedName>
</protein>
<evidence type="ECO:0000313" key="3">
    <source>
        <dbReference type="EMBL" id="MFD1544149.1"/>
    </source>
</evidence>
<evidence type="ECO:0000256" key="1">
    <source>
        <dbReference type="ARBA" id="ARBA00022857"/>
    </source>
</evidence>
<accession>A0ABW4GP42</accession>
<reference evidence="4" key="1">
    <citation type="journal article" date="2019" name="Int. J. Syst. Evol. Microbiol.">
        <title>The Global Catalogue of Microorganisms (GCM) 10K type strain sequencing project: providing services to taxonomists for standard genome sequencing and annotation.</title>
        <authorList>
            <consortium name="The Broad Institute Genomics Platform"/>
            <consortium name="The Broad Institute Genome Sequencing Center for Infectious Disease"/>
            <person name="Wu L."/>
            <person name="Ma J."/>
        </authorList>
    </citation>
    <scope>NUCLEOTIDE SEQUENCE [LARGE SCALE GENOMIC DNA]</scope>
    <source>
        <strain evidence="4">CGMCC 1.15399</strain>
    </source>
</reference>